<dbReference type="InterPro" id="IPR013434">
    <property type="entry name" value="CHP02611"/>
</dbReference>
<feature type="region of interest" description="Disordered" evidence="1">
    <location>
        <begin position="1"/>
        <end position="52"/>
    </location>
</feature>
<comment type="caution">
    <text evidence="3">The sequence shown here is derived from an EMBL/GenBank/DDBJ whole genome shotgun (WGS) entry which is preliminary data.</text>
</comment>
<protein>
    <submittedName>
        <fullName evidence="3">Uncharacterized protein (TIGR02611 family)</fullName>
    </submittedName>
</protein>
<dbReference type="Pfam" id="PF09656">
    <property type="entry name" value="PGPGW"/>
    <property type="match status" value="1"/>
</dbReference>
<dbReference type="NCBIfam" id="TIGR02611">
    <property type="entry name" value="TIGR02611 family protein"/>
    <property type="match status" value="1"/>
</dbReference>
<organism evidence="3 4">
    <name type="scientific">Pseudosporangium ferrugineum</name>
    <dbReference type="NCBI Taxonomy" id="439699"/>
    <lineage>
        <taxon>Bacteria</taxon>
        <taxon>Bacillati</taxon>
        <taxon>Actinomycetota</taxon>
        <taxon>Actinomycetes</taxon>
        <taxon>Micromonosporales</taxon>
        <taxon>Micromonosporaceae</taxon>
        <taxon>Pseudosporangium</taxon>
    </lineage>
</organism>
<dbReference type="EMBL" id="PVZG01000015">
    <property type="protein sequence ID" value="PRY23370.1"/>
    <property type="molecule type" value="Genomic_DNA"/>
</dbReference>
<proteinExistence type="predicted"/>
<evidence type="ECO:0000313" key="3">
    <source>
        <dbReference type="EMBL" id="PRY23370.1"/>
    </source>
</evidence>
<evidence type="ECO:0000256" key="1">
    <source>
        <dbReference type="SAM" id="MobiDB-lite"/>
    </source>
</evidence>
<dbReference type="Proteomes" id="UP000239209">
    <property type="component" value="Unassembled WGS sequence"/>
</dbReference>
<feature type="transmembrane region" description="Helical" evidence="2">
    <location>
        <begin position="74"/>
        <end position="95"/>
    </location>
</feature>
<name>A0A2T0RQI8_9ACTN</name>
<dbReference type="InterPro" id="IPR019099">
    <property type="entry name" value="Uncharacterised_PGPGW_TM"/>
</dbReference>
<accession>A0A2T0RQI8</accession>
<gene>
    <name evidence="3" type="ORF">CLV70_11598</name>
</gene>
<feature type="transmembrane region" description="Helical" evidence="2">
    <location>
        <begin position="101"/>
        <end position="123"/>
    </location>
</feature>
<reference evidence="3 4" key="1">
    <citation type="submission" date="2018-03" db="EMBL/GenBank/DDBJ databases">
        <title>Genomic Encyclopedia of Archaeal and Bacterial Type Strains, Phase II (KMG-II): from individual species to whole genera.</title>
        <authorList>
            <person name="Goeker M."/>
        </authorList>
    </citation>
    <scope>NUCLEOTIDE SEQUENCE [LARGE SCALE GENOMIC DNA]</scope>
    <source>
        <strain evidence="3 4">DSM 45348</strain>
    </source>
</reference>
<feature type="compositionally biased region" description="Low complexity" evidence="1">
    <location>
        <begin position="26"/>
        <end position="52"/>
    </location>
</feature>
<feature type="transmembrane region" description="Helical" evidence="2">
    <location>
        <begin position="144"/>
        <end position="164"/>
    </location>
</feature>
<dbReference type="AlphaFoldDB" id="A0A2T0RQI8"/>
<keyword evidence="4" id="KW-1185">Reference proteome</keyword>
<keyword evidence="2" id="KW-1133">Transmembrane helix</keyword>
<evidence type="ECO:0000256" key="2">
    <source>
        <dbReference type="SAM" id="Phobius"/>
    </source>
</evidence>
<keyword evidence="2" id="KW-0812">Transmembrane</keyword>
<sequence length="182" mass="18788">MSQSDPMTDSRPPGASGPAAGPPGVAPSGAVSASAGAPDAASATPDAAPATLAGGHGRVSGYLDRIRANPTGRLALRVGIGILGGLVVAIGIVLIPFPGPGWAIVILGLAIWAVEFVWARHLLHFTKRHVQSWTHWVLRQSLPLRALIGLAGFIFISAVVWLSVKLTMGIDLAVKIRDFLTG</sequence>
<evidence type="ECO:0000313" key="4">
    <source>
        <dbReference type="Proteomes" id="UP000239209"/>
    </source>
</evidence>
<keyword evidence="2" id="KW-0472">Membrane</keyword>